<protein>
    <recommendedName>
        <fullName evidence="3">PA14 domain-containing protein</fullName>
    </recommendedName>
</protein>
<dbReference type="PROSITE" id="PS51820">
    <property type="entry name" value="PA14"/>
    <property type="match status" value="1"/>
</dbReference>
<feature type="signal peptide" evidence="2">
    <location>
        <begin position="1"/>
        <end position="32"/>
    </location>
</feature>
<feature type="domain" description="PA14" evidence="3">
    <location>
        <begin position="556"/>
        <end position="749"/>
    </location>
</feature>
<dbReference type="InterPro" id="IPR051154">
    <property type="entry name" value="Prespore-cell_inducing_factor"/>
</dbReference>
<feature type="region of interest" description="Disordered" evidence="1">
    <location>
        <begin position="1155"/>
        <end position="1175"/>
    </location>
</feature>
<evidence type="ECO:0000256" key="2">
    <source>
        <dbReference type="SAM" id="SignalP"/>
    </source>
</evidence>
<accession>A0A853JJ40</accession>
<dbReference type="RefSeq" id="WP_180492719.1">
    <property type="nucleotide sequence ID" value="NZ_JACCKS010000001.1"/>
</dbReference>
<feature type="compositionally biased region" description="Polar residues" evidence="1">
    <location>
        <begin position="1097"/>
        <end position="1107"/>
    </location>
</feature>
<reference evidence="4 5" key="1">
    <citation type="submission" date="2020-07" db="EMBL/GenBank/DDBJ databases">
        <title>Organ Donor 1.</title>
        <authorList>
            <person name="Marsh A.J."/>
            <person name="Azcarate-Peril M.A."/>
        </authorList>
    </citation>
    <scope>NUCLEOTIDE SEQUENCE [LARGE SCALE GENOMIC DNA]</scope>
    <source>
        <strain evidence="4 5">AMC0717</strain>
    </source>
</reference>
<proteinExistence type="predicted"/>
<feature type="region of interest" description="Disordered" evidence="1">
    <location>
        <begin position="1097"/>
        <end position="1123"/>
    </location>
</feature>
<dbReference type="Proteomes" id="UP000586254">
    <property type="component" value="Unassembled WGS sequence"/>
</dbReference>
<dbReference type="InterPro" id="IPR037524">
    <property type="entry name" value="PA14/GLEYA"/>
</dbReference>
<evidence type="ECO:0000256" key="1">
    <source>
        <dbReference type="SAM" id="MobiDB-lite"/>
    </source>
</evidence>
<dbReference type="PANTHER" id="PTHR31137">
    <property type="entry name" value="PROTEIN PSIB-RELATED-RELATED"/>
    <property type="match status" value="1"/>
</dbReference>
<dbReference type="GO" id="GO:0005576">
    <property type="term" value="C:extracellular region"/>
    <property type="evidence" value="ECO:0007669"/>
    <property type="project" value="TreeGrafter"/>
</dbReference>
<name>A0A853JJ40_9FIRM</name>
<comment type="caution">
    <text evidence="4">The sequence shown here is derived from an EMBL/GenBank/DDBJ whole genome shotgun (WGS) entry which is preliminary data.</text>
</comment>
<keyword evidence="2" id="KW-0732">Signal</keyword>
<feature type="chain" id="PRO_5032968092" description="PA14 domain-containing protein" evidence="2">
    <location>
        <begin position="33"/>
        <end position="1175"/>
    </location>
</feature>
<dbReference type="PANTHER" id="PTHR31137:SF11">
    <property type="entry name" value="PROTEIN PSIF"/>
    <property type="match status" value="1"/>
</dbReference>
<dbReference type="Gene3D" id="2.60.40.1140">
    <property type="entry name" value="Collagen-binding surface protein Cna, B-type domain"/>
    <property type="match status" value="2"/>
</dbReference>
<dbReference type="EMBL" id="JACCKS010000001">
    <property type="protein sequence ID" value="NZA36725.1"/>
    <property type="molecule type" value="Genomic_DNA"/>
</dbReference>
<evidence type="ECO:0000259" key="3">
    <source>
        <dbReference type="PROSITE" id="PS51820"/>
    </source>
</evidence>
<evidence type="ECO:0000313" key="4">
    <source>
        <dbReference type="EMBL" id="NZA36725.1"/>
    </source>
</evidence>
<organism evidence="4 5">
    <name type="scientific">Eubacterium callanderi</name>
    <dbReference type="NCBI Taxonomy" id="53442"/>
    <lineage>
        <taxon>Bacteria</taxon>
        <taxon>Bacillati</taxon>
        <taxon>Bacillota</taxon>
        <taxon>Clostridia</taxon>
        <taxon>Eubacteriales</taxon>
        <taxon>Eubacteriaceae</taxon>
        <taxon>Eubacterium</taxon>
    </lineage>
</organism>
<gene>
    <name evidence="4" type="ORF">H0N91_00880</name>
</gene>
<dbReference type="InterPro" id="IPR055382">
    <property type="entry name" value="DUF7601"/>
</dbReference>
<dbReference type="Pfam" id="PF24547">
    <property type="entry name" value="DUF7601"/>
    <property type="match status" value="1"/>
</dbReference>
<dbReference type="AlphaFoldDB" id="A0A853JJ40"/>
<sequence>MKSVKRLSRYTSILLSMLLMLSAMSPGISALAQERANAAPTVLTYEDDSITAELKATGGTSLPAGAALTVKALNKDSQDEAEKALYAETEVGLKAKASEQGTTVDGFTAYSVKLQNKEGKDMTPAQGEYTLKVTYKEATAPEAFLNSESAEKGVTLYQKTEGKDEQNNTIYTMEVTGEEDTKITADANGKVQAVESKITTLQPIALAWQSVGVNPTVDNEEQQLESALEEPANNVAMTAGLPQMEENTPVLEDNQYWYSFHYDNREGSWTKQDQYFSRWIVNIVDANNNPINVKEILGENNSRHTTLNGKDNPDGQDKVDWKVSQISKPELEGYKFAEARIKTSKDDPLQVFTAMATWVPPSKPNQYQYDYKKGADGKNCFYSDVINNDGTYGAEITFVYDKLTTVPTIDSQQLGVDIQMFDYSTPTPANTWAAYGDGSLKQGRLKKELNSDGIPVGAMGLMDGKPLSESFSATSNNYQGKANHLFRKDIYDNPDTKGTFYYSSFENYAYWKESNDEIDKEKPYDFTVYDQIGTPSDENAYFYKRGNFMPYNKIEAGKFSSNSNYYDEDGKNLDEESLRYGEKLYKTQQSGAPGAQNGNDYWFGMVMSSSFTQLEGGRYNGQDMVYEFNGDDDLWVFVDGVLVLDLGGIHDAHSGSINFATGEVQVKDSRNVNGSAVEIFHEPTNIKEQFKNTEKGKSMSEEDWDGNTFSDYSNHEIKIFYMERGGGASNCKMKFNLPVMPKDSITVRKEVTNINEGSYSDVNFNFRLFLEDNNATEVDKDTIEKNGTFYSLAKNKTYTMDGETLNTGDDGKFTLHHGQQAVFEEIADRKTKYILQEISVDQNRYDEFKVNGQAVQDGNIIPSETELGKFIIQTDPLAIDKDAYVTFKNHCDSENLHDLDITKKMIEGQESNDTFQIQVKIGGQLYNGKYKINGVDSGKTCQNGNLEIKPGQTIKIENIAADTSFEVIENYDKDNYENPQYTISEATVDSTTDKAAGKIEFKKNAKVEVTNTRKLGSLKITKTITDDSKVDYMDGDPIFTFKITGPNNIEGQEPQVFYRTLRLSKDVGKTASIIIDNLPIGEYTVEELNTMRYTCTSDNPQTDTVQQNNTEETKNTPPTEFSFTNQLTNEDYFSHTDVVENSFKIGEDGTVTVEKHKVPEGQVPDGTTPVQPSNE</sequence>
<evidence type="ECO:0000313" key="5">
    <source>
        <dbReference type="Proteomes" id="UP000586254"/>
    </source>
</evidence>